<keyword evidence="10 12" id="KW-0472">Membrane</keyword>
<evidence type="ECO:0000256" key="1">
    <source>
        <dbReference type="ARBA" id="ARBA00004304"/>
    </source>
</evidence>
<geneLocation type="mitochondrion" evidence="13"/>
<dbReference type="Pfam" id="PF00895">
    <property type="entry name" value="ATP-synt_8"/>
    <property type="match status" value="1"/>
</dbReference>
<keyword evidence="5 11" id="KW-0812">Transmembrane</keyword>
<gene>
    <name evidence="13" type="primary">ATP8</name>
</gene>
<dbReference type="AlphaFoldDB" id="Q5KSS8"/>
<keyword evidence="6 11" id="KW-0375">Hydrogen ion transport</keyword>
<protein>
    <recommendedName>
        <fullName evidence="11">ATP synthase complex subunit 8</fullName>
    </recommendedName>
</protein>
<keyword evidence="8 11" id="KW-0406">Ion transport</keyword>
<evidence type="ECO:0000256" key="10">
    <source>
        <dbReference type="ARBA" id="ARBA00023136"/>
    </source>
</evidence>
<evidence type="ECO:0000256" key="8">
    <source>
        <dbReference type="ARBA" id="ARBA00023065"/>
    </source>
</evidence>
<dbReference type="GO" id="GO:0045259">
    <property type="term" value="C:proton-transporting ATP synthase complex"/>
    <property type="evidence" value="ECO:0007669"/>
    <property type="project" value="UniProtKB-KW"/>
</dbReference>
<dbReference type="GO" id="GO:0031966">
    <property type="term" value="C:mitochondrial membrane"/>
    <property type="evidence" value="ECO:0007669"/>
    <property type="project" value="UniProtKB-SubCell"/>
</dbReference>
<dbReference type="GO" id="GO:0015078">
    <property type="term" value="F:proton transmembrane transporter activity"/>
    <property type="evidence" value="ECO:0007669"/>
    <property type="project" value="InterPro"/>
</dbReference>
<name>Q5KSS8_9ECHI</name>
<feature type="transmembrane region" description="Helical" evidence="12">
    <location>
        <begin position="6"/>
        <end position="27"/>
    </location>
</feature>
<evidence type="ECO:0000256" key="3">
    <source>
        <dbReference type="ARBA" id="ARBA00022448"/>
    </source>
</evidence>
<keyword evidence="3 11" id="KW-0813">Transport</keyword>
<evidence type="ECO:0000256" key="4">
    <source>
        <dbReference type="ARBA" id="ARBA00022547"/>
    </source>
</evidence>
<evidence type="ECO:0000256" key="11">
    <source>
        <dbReference type="RuleBase" id="RU003661"/>
    </source>
</evidence>
<comment type="similarity">
    <text evidence="2 11">Belongs to the ATPase protein 8 family.</text>
</comment>
<keyword evidence="7 12" id="KW-1133">Transmembrane helix</keyword>
<evidence type="ECO:0000256" key="2">
    <source>
        <dbReference type="ARBA" id="ARBA00008892"/>
    </source>
</evidence>
<dbReference type="GO" id="GO:0015986">
    <property type="term" value="P:proton motive force-driven ATP synthesis"/>
    <property type="evidence" value="ECO:0007669"/>
    <property type="project" value="InterPro"/>
</dbReference>
<keyword evidence="4 11" id="KW-0138">CF(0)</keyword>
<proteinExistence type="inferred from homology"/>
<dbReference type="InterPro" id="IPR001421">
    <property type="entry name" value="ATP8_metazoa"/>
</dbReference>
<reference evidence="13" key="1">
    <citation type="journal article" date="2005" name="Mol. Phylogenet. Evol.">
        <title>The phylogenetic status of Paxillosida (Asteroidea) based on complete mitochondrial DNA sequences.</title>
        <authorList>
            <person name="Matsubara M."/>
            <person name="Komatsu M."/>
            <person name="Araki T."/>
            <person name="Asakawa S."/>
            <person name="Yokobori S."/>
            <person name="Watanabe K."/>
            <person name="Wada H."/>
        </authorList>
    </citation>
    <scope>NUCLEOTIDE SEQUENCE</scope>
</reference>
<evidence type="ECO:0000256" key="12">
    <source>
        <dbReference type="SAM" id="Phobius"/>
    </source>
</evidence>
<evidence type="ECO:0000256" key="9">
    <source>
        <dbReference type="ARBA" id="ARBA00023128"/>
    </source>
</evidence>
<comment type="subcellular location">
    <subcellularLocation>
        <location evidence="1 11">Mitochondrion membrane</location>
        <topology evidence="1 11">Single-pass membrane protein</topology>
    </subcellularLocation>
</comment>
<dbReference type="EMBL" id="AB183558">
    <property type="protein sequence ID" value="BAD86675.1"/>
    <property type="molecule type" value="Genomic_DNA"/>
</dbReference>
<evidence type="ECO:0000256" key="5">
    <source>
        <dbReference type="ARBA" id="ARBA00022692"/>
    </source>
</evidence>
<dbReference type="RefSeq" id="YP_187567.1">
    <property type="nucleotide sequence ID" value="NC_006664.1"/>
</dbReference>
<organism evidence="13">
    <name type="scientific">Luidia quinaria</name>
    <dbReference type="NCBI Taxonomy" id="60585"/>
    <lineage>
        <taxon>Eukaryota</taxon>
        <taxon>Metazoa</taxon>
        <taxon>Echinodermata</taxon>
        <taxon>Eleutherozoa</taxon>
        <taxon>Asterozoa</taxon>
        <taxon>Asteroidea</taxon>
        <taxon>Valvatacea</taxon>
        <taxon>Paxillosida</taxon>
        <taxon>Luidiidae</taxon>
        <taxon>Luidia</taxon>
    </lineage>
</organism>
<dbReference type="CTD" id="4509"/>
<accession>Q5KSS8</accession>
<evidence type="ECO:0000256" key="7">
    <source>
        <dbReference type="ARBA" id="ARBA00022989"/>
    </source>
</evidence>
<sequence>MPQLNFAWWFINFIIGWVTLIILITIITNKSLTSNSFSITQPSAQNTSVNNWSWN</sequence>
<evidence type="ECO:0000256" key="6">
    <source>
        <dbReference type="ARBA" id="ARBA00022781"/>
    </source>
</evidence>
<evidence type="ECO:0000313" key="13">
    <source>
        <dbReference type="EMBL" id="BAD86675.1"/>
    </source>
</evidence>
<keyword evidence="9 11" id="KW-0496">Mitochondrion</keyword>
<dbReference type="GeneID" id="3239121"/>